<keyword evidence="3" id="KW-1185">Reference proteome</keyword>
<organism evidence="2 3">
    <name type="scientific">Nostocoides jenkinsii Ben 74</name>
    <dbReference type="NCBI Taxonomy" id="1193518"/>
    <lineage>
        <taxon>Bacteria</taxon>
        <taxon>Bacillati</taxon>
        <taxon>Actinomycetota</taxon>
        <taxon>Actinomycetes</taxon>
        <taxon>Micrococcales</taxon>
        <taxon>Intrasporangiaceae</taxon>
        <taxon>Nostocoides</taxon>
    </lineage>
</organism>
<dbReference type="Proteomes" id="UP000035720">
    <property type="component" value="Unassembled WGS sequence"/>
</dbReference>
<proteinExistence type="predicted"/>
<feature type="transmembrane region" description="Helical" evidence="1">
    <location>
        <begin position="84"/>
        <end position="104"/>
    </location>
</feature>
<keyword evidence="1" id="KW-0812">Transmembrane</keyword>
<evidence type="ECO:0008006" key="4">
    <source>
        <dbReference type="Google" id="ProtNLM"/>
    </source>
</evidence>
<name>A0A077M532_9MICO</name>
<feature type="transmembrane region" description="Helical" evidence="1">
    <location>
        <begin position="49"/>
        <end position="72"/>
    </location>
</feature>
<reference evidence="2 3" key="1">
    <citation type="journal article" date="2013" name="ISME J.">
        <title>A metabolic model for members of the genus Tetrasphaera involved in enhanced biological phosphorus removal.</title>
        <authorList>
            <person name="Kristiansen R."/>
            <person name="Nguyen H.T.T."/>
            <person name="Saunders A.M."/>
            <person name="Nielsen J.L."/>
            <person name="Wimmer R."/>
            <person name="Le V.Q."/>
            <person name="McIlroy S.J."/>
            <person name="Petrovski S."/>
            <person name="Seviour R.J."/>
            <person name="Calteau A."/>
            <person name="Nielsen K.L."/>
            <person name="Nielsen P.H."/>
        </authorList>
    </citation>
    <scope>NUCLEOTIDE SEQUENCE [LARGE SCALE GENOMIC DNA]</scope>
    <source>
        <strain evidence="2 3">Ben 74</strain>
    </source>
</reference>
<evidence type="ECO:0000313" key="2">
    <source>
        <dbReference type="EMBL" id="CCI51689.1"/>
    </source>
</evidence>
<comment type="caution">
    <text evidence="2">The sequence shown here is derived from an EMBL/GenBank/DDBJ whole genome shotgun (WGS) entry which is preliminary data.</text>
</comment>
<protein>
    <recommendedName>
        <fullName evidence="4">Integral membrane protein</fullName>
    </recommendedName>
</protein>
<accession>A0A077M532</accession>
<gene>
    <name evidence="2" type="ORF">BN13_1150005</name>
</gene>
<dbReference type="AlphaFoldDB" id="A0A077M532"/>
<dbReference type="EMBL" id="CAJC01000019">
    <property type="protein sequence ID" value="CCI51689.1"/>
    <property type="molecule type" value="Genomic_DNA"/>
</dbReference>
<dbReference type="STRING" id="1193518.BN13_1150005"/>
<keyword evidence="1" id="KW-1133">Transmembrane helix</keyword>
<evidence type="ECO:0000313" key="3">
    <source>
        <dbReference type="Proteomes" id="UP000035720"/>
    </source>
</evidence>
<sequence>MDFAVRTMQAGAVLSVVSIIAGLLTRDSIRARVTEQIRRTTPTASTAEIDQAVVVGLVGMAIWGLFIAMLWLTMSWANGRGAGWARIMATVLFVIGAFLAYGSYTQAAPALTKAIEALSVAIGAATMYLLYRPESSDYYRKMKAIPPA</sequence>
<evidence type="ECO:0000256" key="1">
    <source>
        <dbReference type="SAM" id="Phobius"/>
    </source>
</evidence>
<keyword evidence="1" id="KW-0472">Membrane</keyword>